<proteinExistence type="predicted"/>
<comment type="caution">
    <text evidence="2">The sequence shown here is derived from an EMBL/GenBank/DDBJ whole genome shotgun (WGS) entry which is preliminary data.</text>
</comment>
<evidence type="ECO:0000256" key="1">
    <source>
        <dbReference type="SAM" id="MobiDB-lite"/>
    </source>
</evidence>
<gene>
    <name evidence="2" type="ORF">ABVK25_012230</name>
</gene>
<name>A0ABR4AH31_9LECA</name>
<evidence type="ECO:0000313" key="3">
    <source>
        <dbReference type="Proteomes" id="UP001590951"/>
    </source>
</evidence>
<keyword evidence="3" id="KW-1185">Reference proteome</keyword>
<accession>A0ABR4AH31</accession>
<feature type="region of interest" description="Disordered" evidence="1">
    <location>
        <begin position="1"/>
        <end position="27"/>
    </location>
</feature>
<dbReference type="EMBL" id="JBHFEH010000166">
    <property type="protein sequence ID" value="KAL2045102.1"/>
    <property type="molecule type" value="Genomic_DNA"/>
</dbReference>
<sequence>MARRKKLPYAHQQASNLPHDASKATTRKLSDREYYNTRYEEVDKNHRSTTLYEPSTDLQIDRQERLWKEYCDTVDIDSYHTLKKSMEGRIKNYFHSMCDEFSIKKISSVEIYSHQLSQLYIRWKGRRVNPLTLKQIFNRSGEHNLGSGASNVGVVHQRSTGRRIWPIKQRNG</sequence>
<dbReference type="Proteomes" id="UP001590951">
    <property type="component" value="Unassembled WGS sequence"/>
</dbReference>
<organism evidence="2 3">
    <name type="scientific">Lepraria finkii</name>
    <dbReference type="NCBI Taxonomy" id="1340010"/>
    <lineage>
        <taxon>Eukaryota</taxon>
        <taxon>Fungi</taxon>
        <taxon>Dikarya</taxon>
        <taxon>Ascomycota</taxon>
        <taxon>Pezizomycotina</taxon>
        <taxon>Lecanoromycetes</taxon>
        <taxon>OSLEUM clade</taxon>
        <taxon>Lecanoromycetidae</taxon>
        <taxon>Lecanorales</taxon>
        <taxon>Lecanorineae</taxon>
        <taxon>Stereocaulaceae</taxon>
        <taxon>Lepraria</taxon>
    </lineage>
</organism>
<evidence type="ECO:0000313" key="2">
    <source>
        <dbReference type="EMBL" id="KAL2045102.1"/>
    </source>
</evidence>
<protein>
    <submittedName>
        <fullName evidence="2">Uncharacterized protein</fullName>
    </submittedName>
</protein>
<reference evidence="2 3" key="1">
    <citation type="submission" date="2024-09" db="EMBL/GenBank/DDBJ databases">
        <title>Rethinking Asexuality: The Enigmatic Case of Functional Sexual Genes in Lepraria (Stereocaulaceae).</title>
        <authorList>
            <person name="Doellman M."/>
            <person name="Sun Y."/>
            <person name="Barcenas-Pena A."/>
            <person name="Lumbsch H.T."/>
            <person name="Grewe F."/>
        </authorList>
    </citation>
    <scope>NUCLEOTIDE SEQUENCE [LARGE SCALE GENOMIC DNA]</scope>
    <source>
        <strain evidence="2 3">Grewe 0041</strain>
    </source>
</reference>